<dbReference type="AlphaFoldDB" id="A0A0X8JFW4"/>
<evidence type="ECO:0000256" key="1">
    <source>
        <dbReference type="ARBA" id="ARBA00011028"/>
    </source>
</evidence>
<feature type="region of interest" description="Disordered" evidence="4">
    <location>
        <begin position="136"/>
        <end position="177"/>
    </location>
</feature>
<gene>
    <name evidence="6" type="ORF">AXF14_11705</name>
</gene>
<evidence type="ECO:0000313" key="6">
    <source>
        <dbReference type="EMBL" id="AMD88117.1"/>
    </source>
</evidence>
<keyword evidence="7" id="KW-1185">Reference proteome</keyword>
<feature type="chain" id="PRO_5039294704" evidence="5">
    <location>
        <begin position="34"/>
        <end position="342"/>
    </location>
</feature>
<evidence type="ECO:0000256" key="4">
    <source>
        <dbReference type="SAM" id="MobiDB-lite"/>
    </source>
</evidence>
<feature type="compositionally biased region" description="Acidic residues" evidence="4">
    <location>
        <begin position="138"/>
        <end position="147"/>
    </location>
</feature>
<dbReference type="GO" id="GO:0046872">
    <property type="term" value="F:metal ion binding"/>
    <property type="evidence" value="ECO:0007669"/>
    <property type="project" value="InterPro"/>
</dbReference>
<dbReference type="PROSITE" id="PS51318">
    <property type="entry name" value="TAT"/>
    <property type="match status" value="1"/>
</dbReference>
<dbReference type="RefSeq" id="WP_067943421.1">
    <property type="nucleotide sequence ID" value="NZ_CP014228.1"/>
</dbReference>
<dbReference type="GO" id="GO:0030001">
    <property type="term" value="P:metal ion transport"/>
    <property type="evidence" value="ECO:0007669"/>
    <property type="project" value="InterPro"/>
</dbReference>
<evidence type="ECO:0000256" key="2">
    <source>
        <dbReference type="ARBA" id="ARBA00022448"/>
    </source>
</evidence>
<dbReference type="Pfam" id="PF01297">
    <property type="entry name" value="ZnuA"/>
    <property type="match status" value="1"/>
</dbReference>
<feature type="compositionally biased region" description="Basic and acidic residues" evidence="4">
    <location>
        <begin position="167"/>
        <end position="177"/>
    </location>
</feature>
<comment type="similarity">
    <text evidence="1">Belongs to the bacterial solute-binding protein 9 family.</text>
</comment>
<dbReference type="Gene3D" id="3.40.50.1980">
    <property type="entry name" value="Nitrogenase molybdenum iron protein domain"/>
    <property type="match status" value="2"/>
</dbReference>
<dbReference type="Proteomes" id="UP000065220">
    <property type="component" value="Chromosome"/>
</dbReference>
<sequence>MVLMNIPSSSRRALAGAAALSLALGLSACSALSSDSDSAAKATTSSGALKVSASFYPVQYLVQAVGGDHVSVTSVTPTNVEPHDFELSPKDVTALSETSLIAYVSGFQPSLDDAVSHVSGPTVLDLASDVALEHHDGVEEEHEEEATAEASTTASTAEASTSFTDAHNSEADESDPHFWLDPVRMKDAAVAVEAALAKADPTHASDYEANLKTLEGTLGDLDASYKDGLAQCERKDVVTSHAAFGYLTERYGLTQTSISGVDPESEPSPADLAAVKKVVQSTGTTTIFTEELVSPKTAEAVASETGAKTAVLSPIESAPEEGDYASAMTSNLDELRTALDCK</sequence>
<dbReference type="PANTHER" id="PTHR42953">
    <property type="entry name" value="HIGH-AFFINITY ZINC UPTAKE SYSTEM PROTEIN ZNUA-RELATED"/>
    <property type="match status" value="1"/>
</dbReference>
<organism evidence="6 7">
    <name type="scientific">Actinomyces radicidentis</name>
    <dbReference type="NCBI Taxonomy" id="111015"/>
    <lineage>
        <taxon>Bacteria</taxon>
        <taxon>Bacillati</taxon>
        <taxon>Actinomycetota</taxon>
        <taxon>Actinomycetes</taxon>
        <taxon>Actinomycetales</taxon>
        <taxon>Actinomycetaceae</taxon>
        <taxon>Actinomyces</taxon>
    </lineage>
</organism>
<dbReference type="InterPro" id="IPR006127">
    <property type="entry name" value="ZnuA-like"/>
</dbReference>
<proteinExistence type="inferred from homology"/>
<feature type="compositionally biased region" description="Low complexity" evidence="4">
    <location>
        <begin position="148"/>
        <end position="162"/>
    </location>
</feature>
<reference evidence="7" key="1">
    <citation type="submission" date="2016-02" db="EMBL/GenBank/DDBJ databases">
        <authorList>
            <person name="Holder M.E."/>
            <person name="Ajami N.J."/>
            <person name="Petrosino J.F."/>
        </authorList>
    </citation>
    <scope>NUCLEOTIDE SEQUENCE [LARGE SCALE GENOMIC DNA]</scope>
    <source>
        <strain evidence="7">CCUG 36733</strain>
    </source>
</reference>
<dbReference type="InterPro" id="IPR050492">
    <property type="entry name" value="Bact_metal-bind_prot9"/>
</dbReference>
<feature type="signal peptide" evidence="5">
    <location>
        <begin position="1"/>
        <end position="33"/>
    </location>
</feature>
<evidence type="ECO:0000256" key="5">
    <source>
        <dbReference type="SAM" id="SignalP"/>
    </source>
</evidence>
<evidence type="ECO:0000256" key="3">
    <source>
        <dbReference type="ARBA" id="ARBA00022729"/>
    </source>
</evidence>
<keyword evidence="2" id="KW-0813">Transport</keyword>
<evidence type="ECO:0000313" key="7">
    <source>
        <dbReference type="Proteomes" id="UP000065220"/>
    </source>
</evidence>
<keyword evidence="3 5" id="KW-0732">Signal</keyword>
<dbReference type="EMBL" id="CP014228">
    <property type="protein sequence ID" value="AMD88117.1"/>
    <property type="molecule type" value="Genomic_DNA"/>
</dbReference>
<dbReference type="KEGG" id="ard:AXF14_11705"/>
<accession>A0A0X8JFW4</accession>
<dbReference type="STRING" id="111015.AXF14_11705"/>
<dbReference type="SUPFAM" id="SSF53807">
    <property type="entry name" value="Helical backbone' metal receptor"/>
    <property type="match status" value="1"/>
</dbReference>
<protein>
    <submittedName>
        <fullName evidence="6">Metal ABC transporter substrate-binding protein</fullName>
    </submittedName>
</protein>
<dbReference type="PANTHER" id="PTHR42953:SF3">
    <property type="entry name" value="HIGH-AFFINITY ZINC UPTAKE SYSTEM PROTEIN ZNUA"/>
    <property type="match status" value="1"/>
</dbReference>
<name>A0A0X8JFW4_ACTRD</name>
<dbReference type="InterPro" id="IPR006311">
    <property type="entry name" value="TAT_signal"/>
</dbReference>